<protein>
    <submittedName>
        <fullName evidence="2">Uncharacterized protein</fullName>
    </submittedName>
</protein>
<keyword evidence="3" id="KW-1185">Reference proteome</keyword>
<reference evidence="2 3" key="1">
    <citation type="submission" date="2024-09" db="EMBL/GenBank/DDBJ databases">
        <title>Rethinking Asexuality: The Enigmatic Case of Functional Sexual Genes in Lepraria (Stereocaulaceae).</title>
        <authorList>
            <person name="Doellman M."/>
            <person name="Sun Y."/>
            <person name="Barcenas-Pena A."/>
            <person name="Lumbsch H.T."/>
            <person name="Grewe F."/>
        </authorList>
    </citation>
    <scope>NUCLEOTIDE SEQUENCE [LARGE SCALE GENOMIC DNA]</scope>
    <source>
        <strain evidence="2 3">Grewe 0041</strain>
    </source>
</reference>
<evidence type="ECO:0000256" key="1">
    <source>
        <dbReference type="SAM" id="MobiDB-lite"/>
    </source>
</evidence>
<comment type="caution">
    <text evidence="2">The sequence shown here is derived from an EMBL/GenBank/DDBJ whole genome shotgun (WGS) entry which is preliminary data.</text>
</comment>
<evidence type="ECO:0000313" key="3">
    <source>
        <dbReference type="Proteomes" id="UP001590951"/>
    </source>
</evidence>
<dbReference type="Proteomes" id="UP001590951">
    <property type="component" value="Unassembled WGS sequence"/>
</dbReference>
<dbReference type="EMBL" id="JBHFEH010000001">
    <property type="protein sequence ID" value="KAL2059254.1"/>
    <property type="molecule type" value="Genomic_DNA"/>
</dbReference>
<sequence>MKGDPESETNSSAPSGNIQVPKVSFEQHKSQSAIRKAHKKREKIFLGWIHQSTYLTHSSTGLWLTIFQHTSG</sequence>
<feature type="compositionally biased region" description="Polar residues" evidence="1">
    <location>
        <begin position="8"/>
        <end position="18"/>
    </location>
</feature>
<name>A0ABR4BQQ8_9LECA</name>
<feature type="region of interest" description="Disordered" evidence="1">
    <location>
        <begin position="1"/>
        <end position="36"/>
    </location>
</feature>
<accession>A0ABR4BQQ8</accession>
<proteinExistence type="predicted"/>
<gene>
    <name evidence="2" type="ORF">ABVK25_000546</name>
</gene>
<evidence type="ECO:0000313" key="2">
    <source>
        <dbReference type="EMBL" id="KAL2059254.1"/>
    </source>
</evidence>
<organism evidence="2 3">
    <name type="scientific">Lepraria finkii</name>
    <dbReference type="NCBI Taxonomy" id="1340010"/>
    <lineage>
        <taxon>Eukaryota</taxon>
        <taxon>Fungi</taxon>
        <taxon>Dikarya</taxon>
        <taxon>Ascomycota</taxon>
        <taxon>Pezizomycotina</taxon>
        <taxon>Lecanoromycetes</taxon>
        <taxon>OSLEUM clade</taxon>
        <taxon>Lecanoromycetidae</taxon>
        <taxon>Lecanorales</taxon>
        <taxon>Lecanorineae</taxon>
        <taxon>Stereocaulaceae</taxon>
        <taxon>Lepraria</taxon>
    </lineage>
</organism>